<comment type="caution">
    <text evidence="2">The sequence shown here is derived from an EMBL/GenBank/DDBJ whole genome shotgun (WGS) entry which is preliminary data.</text>
</comment>
<gene>
    <name evidence="2" type="ORF">BTW07_11970</name>
</gene>
<dbReference type="Pfam" id="PF05437">
    <property type="entry name" value="AzlD"/>
    <property type="match status" value="1"/>
</dbReference>
<sequence length="115" mass="12549">MSLSLWIAMIIAALGTYLLRLLPLLWIQRRLTRTDDDGPVDALPKWLVILGPMMIAAVLGVSLVPRTADVPGWLATVIGLGVTLAVWRRTRSLGWPVVAGVFTFGLMVVATRMVV</sequence>
<dbReference type="STRING" id="404433.BTW07_11970"/>
<name>A0A1Q8SRD2_9GAMM</name>
<dbReference type="AlphaFoldDB" id="A0A1Q8SRD2"/>
<feature type="transmembrane region" description="Helical" evidence="1">
    <location>
        <begin position="6"/>
        <end position="26"/>
    </location>
</feature>
<feature type="transmembrane region" description="Helical" evidence="1">
    <location>
        <begin position="46"/>
        <end position="64"/>
    </location>
</feature>
<feature type="transmembrane region" description="Helical" evidence="1">
    <location>
        <begin position="70"/>
        <end position="87"/>
    </location>
</feature>
<dbReference type="OrthoDB" id="9154314at2"/>
<keyword evidence="1" id="KW-0472">Membrane</keyword>
<protein>
    <submittedName>
        <fullName evidence="2">Branched-chain amino acid ABC transporter</fullName>
    </submittedName>
</protein>
<dbReference type="RefSeq" id="WP_075570398.1">
    <property type="nucleotide sequence ID" value="NZ_MSDO01000017.1"/>
</dbReference>
<evidence type="ECO:0000256" key="1">
    <source>
        <dbReference type="SAM" id="Phobius"/>
    </source>
</evidence>
<evidence type="ECO:0000313" key="2">
    <source>
        <dbReference type="EMBL" id="OLO03990.1"/>
    </source>
</evidence>
<accession>A0A1Q8SRD2</accession>
<keyword evidence="1" id="KW-0812">Transmembrane</keyword>
<proteinExistence type="predicted"/>
<evidence type="ECO:0000313" key="3">
    <source>
        <dbReference type="Proteomes" id="UP000186878"/>
    </source>
</evidence>
<dbReference type="EMBL" id="MSDO01000017">
    <property type="protein sequence ID" value="OLO03990.1"/>
    <property type="molecule type" value="Genomic_DNA"/>
</dbReference>
<dbReference type="Proteomes" id="UP000186878">
    <property type="component" value="Unassembled WGS sequence"/>
</dbReference>
<dbReference type="InterPro" id="IPR008407">
    <property type="entry name" value="Brnchd-chn_aa_trnsp_AzlD"/>
</dbReference>
<keyword evidence="3" id="KW-1185">Reference proteome</keyword>
<reference evidence="2 3" key="1">
    <citation type="submission" date="2016-12" db="EMBL/GenBank/DDBJ databases">
        <title>Draft genome sequences of strains Salinicola socius SMB35, Salinicola sp. MH3R3-1 and Chromohalobacter sp. SMB17 from the Verkhnekamsk potash mining region of Russia.</title>
        <authorList>
            <person name="Mavrodi D.V."/>
            <person name="Olsson B.E."/>
            <person name="Korsakova E.S."/>
            <person name="Pyankova A."/>
            <person name="Mavrodi O.V."/>
            <person name="Plotnikova E.G."/>
        </authorList>
    </citation>
    <scope>NUCLEOTIDE SEQUENCE [LARGE SCALE GENOMIC DNA]</scope>
    <source>
        <strain evidence="2 3">SMB35</strain>
    </source>
</reference>
<organism evidence="2 3">
    <name type="scientific">Salinicola socius</name>
    <dbReference type="NCBI Taxonomy" id="404433"/>
    <lineage>
        <taxon>Bacteria</taxon>
        <taxon>Pseudomonadati</taxon>
        <taxon>Pseudomonadota</taxon>
        <taxon>Gammaproteobacteria</taxon>
        <taxon>Oceanospirillales</taxon>
        <taxon>Halomonadaceae</taxon>
        <taxon>Salinicola</taxon>
    </lineage>
</organism>
<feature type="transmembrane region" description="Helical" evidence="1">
    <location>
        <begin position="94"/>
        <end position="114"/>
    </location>
</feature>
<keyword evidence="1" id="KW-1133">Transmembrane helix</keyword>